<feature type="transmembrane region" description="Helical" evidence="1">
    <location>
        <begin position="24"/>
        <end position="45"/>
    </location>
</feature>
<feature type="domain" description="Ancillary SecYEG translocon subunit/Cell division coordinator CpoB TPR" evidence="2">
    <location>
        <begin position="20"/>
        <end position="187"/>
    </location>
</feature>
<dbReference type="STRING" id="580166.AUP43_05630"/>
<keyword evidence="4" id="KW-1185">Reference proteome</keyword>
<evidence type="ECO:0000313" key="4">
    <source>
        <dbReference type="Proteomes" id="UP000076400"/>
    </source>
</evidence>
<dbReference type="Proteomes" id="UP000076400">
    <property type="component" value="Unassembled WGS sequence"/>
</dbReference>
<comment type="caution">
    <text evidence="3">The sequence shown here is derived from an EMBL/GenBank/DDBJ whole genome shotgun (WGS) entry which is preliminary data.</text>
</comment>
<dbReference type="OrthoDB" id="7173339at2"/>
<evidence type="ECO:0000256" key="1">
    <source>
        <dbReference type="SAM" id="Phobius"/>
    </source>
</evidence>
<gene>
    <name evidence="3" type="ORF">AUP43_05630</name>
</gene>
<evidence type="ECO:0000259" key="2">
    <source>
        <dbReference type="Pfam" id="PF09976"/>
    </source>
</evidence>
<proteinExistence type="predicted"/>
<evidence type="ECO:0000313" key="3">
    <source>
        <dbReference type="EMBL" id="KZD11956.1"/>
    </source>
</evidence>
<reference evidence="3 4" key="1">
    <citation type="submission" date="2015-12" db="EMBL/GenBank/DDBJ databases">
        <title>Genome sequence of Oceanibaculum pacificum MCCC 1A02656.</title>
        <authorList>
            <person name="Lu L."/>
            <person name="Lai Q."/>
            <person name="Shao Z."/>
            <person name="Qian P."/>
        </authorList>
    </citation>
    <scope>NUCLEOTIDE SEQUENCE [LARGE SCALE GENOMIC DNA]</scope>
    <source>
        <strain evidence="3 4">MCCC 1A02656</strain>
    </source>
</reference>
<protein>
    <recommendedName>
        <fullName evidence="2">Ancillary SecYEG translocon subunit/Cell division coordinator CpoB TPR domain-containing protein</fullName>
    </recommendedName>
</protein>
<keyword evidence="1" id="KW-1133">Transmembrane helix</keyword>
<dbReference type="RefSeq" id="WP_067553430.1">
    <property type="nucleotide sequence ID" value="NZ_LPXN01000068.1"/>
</dbReference>
<dbReference type="EMBL" id="LPXN01000068">
    <property type="protein sequence ID" value="KZD11956.1"/>
    <property type="molecule type" value="Genomic_DNA"/>
</dbReference>
<organism evidence="3 4">
    <name type="scientific">Oceanibaculum pacificum</name>
    <dbReference type="NCBI Taxonomy" id="580166"/>
    <lineage>
        <taxon>Bacteria</taxon>
        <taxon>Pseudomonadati</taxon>
        <taxon>Pseudomonadota</taxon>
        <taxon>Alphaproteobacteria</taxon>
        <taxon>Rhodospirillales</taxon>
        <taxon>Oceanibaculaceae</taxon>
        <taxon>Oceanibaculum</taxon>
    </lineage>
</organism>
<dbReference type="Pfam" id="PF09976">
    <property type="entry name" value="TPR_21"/>
    <property type="match status" value="1"/>
</dbReference>
<dbReference type="InterPro" id="IPR018704">
    <property type="entry name" value="SecYEG/CpoB_TPR"/>
</dbReference>
<dbReference type="AlphaFoldDB" id="A0A154WEN4"/>
<keyword evidence="1" id="KW-0472">Membrane</keyword>
<accession>A0A154WEN4</accession>
<sequence>MADIFREIDEEMRQENLQRIWKKYNILIIAAVAAILIGTVGYVGWQHYSASQRAAEAERFAAALAVAGQENADQAIRDFAAVAGEAKYGYAALARLEQAGLMAEAGDLPGAIDAYDALAADSAAAQPFRDLAIVLGAYRRLQADDAAGAVTSLSGLAAGSSPWRHLAREITALAAEKQGNRAEARRLLRQLVDDTEAPSGVRARAAEMLQALPE</sequence>
<keyword evidence="1" id="KW-0812">Transmembrane</keyword>
<name>A0A154WEN4_9PROT</name>